<evidence type="ECO:0000256" key="1">
    <source>
        <dbReference type="ARBA" id="ARBA00004443"/>
    </source>
</evidence>
<evidence type="ECO:0000256" key="7">
    <source>
        <dbReference type="ARBA" id="ARBA00022792"/>
    </source>
</evidence>
<evidence type="ECO:0000256" key="2">
    <source>
        <dbReference type="ARBA" id="ARBA00009508"/>
    </source>
</evidence>
<gene>
    <name evidence="14" type="ORF">PARMNEM_LOCUS2097</name>
</gene>
<comment type="subunit">
    <text evidence="3">Mammalian complex I is composed of 45 different subunits.</text>
</comment>
<keyword evidence="7" id="KW-0999">Mitochondrion inner membrane</keyword>
<name>A0AAV1KEE7_9NEOP</name>
<sequence>MAAKETVKTICRNARPVMSSDLTEARRRALGLYRAFYRYIPYIIKYFDIPKNEQDCRCKLREYFYKHACVTDVRVIDILVIKGYMELKEVTHLWQQKGHVMSHWNPSAEPKPCDFLGKFLAGMD</sequence>
<dbReference type="GO" id="GO:0005743">
    <property type="term" value="C:mitochondrial inner membrane"/>
    <property type="evidence" value="ECO:0007669"/>
    <property type="project" value="UniProtKB-SubCell"/>
</dbReference>
<evidence type="ECO:0000256" key="5">
    <source>
        <dbReference type="ARBA" id="ARBA00022448"/>
    </source>
</evidence>
<evidence type="ECO:0000256" key="3">
    <source>
        <dbReference type="ARBA" id="ARBA00011790"/>
    </source>
</evidence>
<dbReference type="EMBL" id="CAVLGL010000013">
    <property type="protein sequence ID" value="CAK1580267.1"/>
    <property type="molecule type" value="Genomic_DNA"/>
</dbReference>
<evidence type="ECO:0000256" key="10">
    <source>
        <dbReference type="ARBA" id="ARBA00023136"/>
    </source>
</evidence>
<keyword evidence="9" id="KW-0496">Mitochondrion</keyword>
<dbReference type="InterPro" id="IPR045299">
    <property type="entry name" value="Complex1_LYR_NDUFA6_LYRM6"/>
</dbReference>
<keyword evidence="10" id="KW-0472">Membrane</keyword>
<evidence type="ECO:0000256" key="4">
    <source>
        <dbReference type="ARBA" id="ARBA00016386"/>
    </source>
</evidence>
<dbReference type="PANTHER" id="PTHR12964:SF0">
    <property type="entry name" value="NADH DEHYDROGENASE [UBIQUINONE] 1 ALPHA SUBCOMPLEX SUBUNIT 6"/>
    <property type="match status" value="1"/>
</dbReference>
<keyword evidence="15" id="KW-1185">Reference proteome</keyword>
<comment type="caution">
    <text evidence="14">The sequence shown here is derived from an EMBL/GenBank/DDBJ whole genome shotgun (WGS) entry which is preliminary data.</text>
</comment>
<organism evidence="14 15">
    <name type="scientific">Parnassius mnemosyne</name>
    <name type="common">clouded apollo</name>
    <dbReference type="NCBI Taxonomy" id="213953"/>
    <lineage>
        <taxon>Eukaryota</taxon>
        <taxon>Metazoa</taxon>
        <taxon>Ecdysozoa</taxon>
        <taxon>Arthropoda</taxon>
        <taxon>Hexapoda</taxon>
        <taxon>Insecta</taxon>
        <taxon>Pterygota</taxon>
        <taxon>Neoptera</taxon>
        <taxon>Endopterygota</taxon>
        <taxon>Lepidoptera</taxon>
        <taxon>Glossata</taxon>
        <taxon>Ditrysia</taxon>
        <taxon>Papilionoidea</taxon>
        <taxon>Papilionidae</taxon>
        <taxon>Parnassiinae</taxon>
        <taxon>Parnassini</taxon>
        <taxon>Parnassius</taxon>
        <taxon>Driopa</taxon>
    </lineage>
</organism>
<dbReference type="PANTHER" id="PTHR12964">
    <property type="entry name" value="NADH-UBIQUINONE OXIDOREDUCTASE B14 SUBUNIT"/>
    <property type="match status" value="1"/>
</dbReference>
<dbReference type="CDD" id="cd20266">
    <property type="entry name" value="Complex1_LYR_NDUFA6_LYRM6"/>
    <property type="match status" value="1"/>
</dbReference>
<accession>A0AAV1KEE7</accession>
<dbReference type="Proteomes" id="UP001314205">
    <property type="component" value="Unassembled WGS sequence"/>
</dbReference>
<evidence type="ECO:0000256" key="8">
    <source>
        <dbReference type="ARBA" id="ARBA00022982"/>
    </source>
</evidence>
<dbReference type="GO" id="GO:0045271">
    <property type="term" value="C:respiratory chain complex I"/>
    <property type="evidence" value="ECO:0007669"/>
    <property type="project" value="InterPro"/>
</dbReference>
<evidence type="ECO:0000256" key="6">
    <source>
        <dbReference type="ARBA" id="ARBA00022660"/>
    </source>
</evidence>
<keyword evidence="6" id="KW-0679">Respiratory chain</keyword>
<keyword evidence="8" id="KW-0249">Electron transport</keyword>
<dbReference type="InterPro" id="IPR016488">
    <property type="entry name" value="NADH_Ub_cplx-1_asu_su-6"/>
</dbReference>
<protein>
    <recommendedName>
        <fullName evidence="4">NADH dehydrogenase [ubiquinone] 1 alpha subcomplex subunit 6</fullName>
    </recommendedName>
    <alternativeName>
        <fullName evidence="11">Complex I-B14</fullName>
    </alternativeName>
    <alternativeName>
        <fullName evidence="12">NADH-ubiquinone oxidoreductase B14 subunit</fullName>
    </alternativeName>
</protein>
<evidence type="ECO:0000256" key="13">
    <source>
        <dbReference type="ARBA" id="ARBA00046116"/>
    </source>
</evidence>
<proteinExistence type="inferred from homology"/>
<evidence type="ECO:0000256" key="12">
    <source>
        <dbReference type="ARBA" id="ARBA00032352"/>
    </source>
</evidence>
<keyword evidence="5" id="KW-0813">Transport</keyword>
<dbReference type="AlphaFoldDB" id="A0AAV1KEE7"/>
<evidence type="ECO:0000256" key="11">
    <source>
        <dbReference type="ARBA" id="ARBA00030213"/>
    </source>
</evidence>
<evidence type="ECO:0000313" key="14">
    <source>
        <dbReference type="EMBL" id="CAK1580267.1"/>
    </source>
</evidence>
<reference evidence="14 15" key="1">
    <citation type="submission" date="2023-11" db="EMBL/GenBank/DDBJ databases">
        <authorList>
            <person name="Hedman E."/>
            <person name="Englund M."/>
            <person name="Stromberg M."/>
            <person name="Nyberg Akerstrom W."/>
            <person name="Nylinder S."/>
            <person name="Jareborg N."/>
            <person name="Kallberg Y."/>
            <person name="Kronander E."/>
        </authorList>
    </citation>
    <scope>NUCLEOTIDE SEQUENCE [LARGE SCALE GENOMIC DNA]</scope>
</reference>
<comment type="subcellular location">
    <subcellularLocation>
        <location evidence="1">Mitochondrion inner membrane</location>
        <topology evidence="1">Peripheral membrane protein</topology>
        <orientation evidence="1">Matrix side</orientation>
    </subcellularLocation>
</comment>
<comment type="function">
    <text evidence="13">Accessory subunit of the mitochondrial membrane respiratory chain NADH dehydrogenase (Complex I), that is believed to be not involved in catalysis. Required for proper complex I assembly. Complex I functions in the transfer of electrons from NADH to the respiratory chain. The immediate electron acceptor for the enzyme is believed to be ubiquinone.</text>
</comment>
<dbReference type="GO" id="GO:0006979">
    <property type="term" value="P:response to oxidative stress"/>
    <property type="evidence" value="ECO:0007669"/>
    <property type="project" value="TreeGrafter"/>
</dbReference>
<evidence type="ECO:0000313" key="15">
    <source>
        <dbReference type="Proteomes" id="UP001314205"/>
    </source>
</evidence>
<comment type="similarity">
    <text evidence="2">Belongs to the complex I LYR family.</text>
</comment>
<evidence type="ECO:0000256" key="9">
    <source>
        <dbReference type="ARBA" id="ARBA00023128"/>
    </source>
</evidence>